<gene>
    <name evidence="5" type="ORF">KUA55_16355</name>
</gene>
<accession>A0ABS6TH82</accession>
<protein>
    <submittedName>
        <fullName evidence="5">Lrp/AsnC family transcriptional regulator</fullName>
    </submittedName>
</protein>
<dbReference type="PANTHER" id="PTHR30154:SF34">
    <property type="entry name" value="TRANSCRIPTIONAL REGULATOR AZLB"/>
    <property type="match status" value="1"/>
</dbReference>
<dbReference type="Pfam" id="PF13412">
    <property type="entry name" value="HTH_24"/>
    <property type="match status" value="1"/>
</dbReference>
<evidence type="ECO:0000313" key="5">
    <source>
        <dbReference type="EMBL" id="MBV7392256.1"/>
    </source>
</evidence>
<organism evidence="5 6">
    <name type="scientific">Enterococcus alishanensis</name>
    <dbReference type="NCBI Taxonomy" id="1303817"/>
    <lineage>
        <taxon>Bacteria</taxon>
        <taxon>Bacillati</taxon>
        <taxon>Bacillota</taxon>
        <taxon>Bacilli</taxon>
        <taxon>Lactobacillales</taxon>
        <taxon>Enterococcaceae</taxon>
        <taxon>Enterococcus</taxon>
    </lineage>
</organism>
<keyword evidence="1" id="KW-0805">Transcription regulation</keyword>
<evidence type="ECO:0000259" key="4">
    <source>
        <dbReference type="PROSITE" id="PS50956"/>
    </source>
</evidence>
<evidence type="ECO:0000256" key="3">
    <source>
        <dbReference type="ARBA" id="ARBA00023163"/>
    </source>
</evidence>
<keyword evidence="6" id="KW-1185">Reference proteome</keyword>
<dbReference type="PROSITE" id="PS50956">
    <property type="entry name" value="HTH_ASNC_2"/>
    <property type="match status" value="1"/>
</dbReference>
<sequence>MDAIDLLIIAELKENSRQSASQISKKIHMSVPSVSERIKKLEASGVIEKYTIKINRKKNDENLMAFILVNLDRNKKTENFKKLISAHPAVLECHHIAGSSDFILKIVLKDTDALDDFLGNSLGSITGVVSSNTIIVLKTLKEELNT</sequence>
<proteinExistence type="predicted"/>
<dbReference type="RefSeq" id="WP_218327469.1">
    <property type="nucleotide sequence ID" value="NZ_JAHUZB010000009.1"/>
</dbReference>
<dbReference type="PANTHER" id="PTHR30154">
    <property type="entry name" value="LEUCINE-RESPONSIVE REGULATORY PROTEIN"/>
    <property type="match status" value="1"/>
</dbReference>
<keyword evidence="2" id="KW-0238">DNA-binding</keyword>
<name>A0ABS6TH82_9ENTE</name>
<dbReference type="InterPro" id="IPR011991">
    <property type="entry name" value="ArsR-like_HTH"/>
</dbReference>
<dbReference type="InterPro" id="IPR019888">
    <property type="entry name" value="Tscrpt_reg_AsnC-like"/>
</dbReference>
<feature type="domain" description="HTH asnC-type" evidence="4">
    <location>
        <begin position="1"/>
        <end position="62"/>
    </location>
</feature>
<comment type="caution">
    <text evidence="5">The sequence shown here is derived from an EMBL/GenBank/DDBJ whole genome shotgun (WGS) entry which is preliminary data.</text>
</comment>
<evidence type="ECO:0000256" key="1">
    <source>
        <dbReference type="ARBA" id="ARBA00023015"/>
    </source>
</evidence>
<dbReference type="InterPro" id="IPR019887">
    <property type="entry name" value="Tscrpt_reg_AsnC/Lrp_C"/>
</dbReference>
<dbReference type="EMBL" id="JAHUZB010000009">
    <property type="protein sequence ID" value="MBV7392256.1"/>
    <property type="molecule type" value="Genomic_DNA"/>
</dbReference>
<dbReference type="Pfam" id="PF01037">
    <property type="entry name" value="AsnC_trans_reg"/>
    <property type="match status" value="1"/>
</dbReference>
<reference evidence="5 6" key="1">
    <citation type="submission" date="2021-06" db="EMBL/GenBank/DDBJ databases">
        <title>Enterococcus alishanensis sp. nov., a novel lactic acid bacterium isolated from fresh coffee beans.</title>
        <authorList>
            <person name="Chen Y.-S."/>
        </authorList>
    </citation>
    <scope>NUCLEOTIDE SEQUENCE [LARGE SCALE GENOMIC DNA]</scope>
    <source>
        <strain evidence="5 6">ALS3</strain>
    </source>
</reference>
<keyword evidence="3" id="KW-0804">Transcription</keyword>
<dbReference type="InterPro" id="IPR000485">
    <property type="entry name" value="AsnC-type_HTH_dom"/>
</dbReference>
<dbReference type="CDD" id="cd00090">
    <property type="entry name" value="HTH_ARSR"/>
    <property type="match status" value="1"/>
</dbReference>
<evidence type="ECO:0000313" key="6">
    <source>
        <dbReference type="Proteomes" id="UP000774130"/>
    </source>
</evidence>
<dbReference type="SMART" id="SM00344">
    <property type="entry name" value="HTH_ASNC"/>
    <property type="match status" value="1"/>
</dbReference>
<evidence type="ECO:0000256" key="2">
    <source>
        <dbReference type="ARBA" id="ARBA00023125"/>
    </source>
</evidence>
<dbReference type="Proteomes" id="UP000774130">
    <property type="component" value="Unassembled WGS sequence"/>
</dbReference>